<feature type="transmembrane region" description="Helical" evidence="1">
    <location>
        <begin position="396"/>
        <end position="414"/>
    </location>
</feature>
<gene>
    <name evidence="2" type="ORF">Fcan01_04936</name>
</gene>
<accession>A0A226ER26</accession>
<proteinExistence type="predicted"/>
<dbReference type="AlphaFoldDB" id="A0A226ER26"/>
<keyword evidence="1" id="KW-1133">Transmembrane helix</keyword>
<keyword evidence="1" id="KW-0472">Membrane</keyword>
<name>A0A226ER26_FOLCA</name>
<dbReference type="Proteomes" id="UP000198287">
    <property type="component" value="Unassembled WGS sequence"/>
</dbReference>
<protein>
    <submittedName>
        <fullName evidence="2">Uncharacterized protein</fullName>
    </submittedName>
</protein>
<comment type="caution">
    <text evidence="2">The sequence shown here is derived from an EMBL/GenBank/DDBJ whole genome shotgun (WGS) entry which is preliminary data.</text>
</comment>
<evidence type="ECO:0000313" key="2">
    <source>
        <dbReference type="EMBL" id="OXA60072.1"/>
    </source>
</evidence>
<organism evidence="2 3">
    <name type="scientific">Folsomia candida</name>
    <name type="common">Springtail</name>
    <dbReference type="NCBI Taxonomy" id="158441"/>
    <lineage>
        <taxon>Eukaryota</taxon>
        <taxon>Metazoa</taxon>
        <taxon>Ecdysozoa</taxon>
        <taxon>Arthropoda</taxon>
        <taxon>Hexapoda</taxon>
        <taxon>Collembola</taxon>
        <taxon>Entomobryomorpha</taxon>
        <taxon>Isotomoidea</taxon>
        <taxon>Isotomidae</taxon>
        <taxon>Proisotominae</taxon>
        <taxon>Folsomia</taxon>
    </lineage>
</organism>
<reference evidence="2 3" key="1">
    <citation type="submission" date="2015-12" db="EMBL/GenBank/DDBJ databases">
        <title>The genome of Folsomia candida.</title>
        <authorList>
            <person name="Faddeeva A."/>
            <person name="Derks M.F."/>
            <person name="Anvar Y."/>
            <person name="Smit S."/>
            <person name="Van Straalen N."/>
            <person name="Roelofs D."/>
        </authorList>
    </citation>
    <scope>NUCLEOTIDE SEQUENCE [LARGE SCALE GENOMIC DNA]</scope>
    <source>
        <strain evidence="2 3">VU population</strain>
        <tissue evidence="2">Whole body</tissue>
    </source>
</reference>
<keyword evidence="3" id="KW-1185">Reference proteome</keyword>
<dbReference type="EMBL" id="LNIX01000002">
    <property type="protein sequence ID" value="OXA60072.1"/>
    <property type="molecule type" value="Genomic_DNA"/>
</dbReference>
<evidence type="ECO:0000256" key="1">
    <source>
        <dbReference type="SAM" id="Phobius"/>
    </source>
</evidence>
<sequence length="428" mass="49509">MASDILQVVLNHTTGNITPVNKRKQRDCLIISNSIFQYFPSGSRLDDYFRRIESIVLDFYSWFKDEMEATLNIKNRHIMLLKVISTHLNLSFSSCGSDQDPDDRDERDIDFAISSYKLQKQKLPKAVLIHSREKYKITFASVKSRDFTAIFVTLVRPVATYKSNLVQQLQQPTSTVCASTFKELLEDGRPIVGLGGKRPGEYPNLRQIIRTEAEKLANDKEADKANVLLELLKVYEWSEGRKPDHIVKGKFNMLEDEVMLKVIFAIMKNRYAVHHYQIAKDVIVNNEYWAVKYGPRTRRIVEIIGRLVNGGITDHFRSQQELMEYAASQNVLKVYFAQFYADADGDPENDYQDEDIHTDSLKEKMSWFQRMKSNLGKFQADLSAVPISLSIRHFQIIWILLATGTFVSLASFAYESLHKKTSKKWYIF</sequence>
<evidence type="ECO:0000313" key="3">
    <source>
        <dbReference type="Proteomes" id="UP000198287"/>
    </source>
</evidence>
<keyword evidence="1" id="KW-0812">Transmembrane</keyword>